<dbReference type="STRING" id="5866.A0A061DCK7"/>
<sequence length="880" mass="94293">MDGRGDPWGGNNPAFTRKVLHTKMMPKGLPYMMQMVTPQGMYPKGGNASNMMMPPGGKTAPMPPSRMPLYPESVGHMPKMLGKLGPGYMPTSMQMDPRGVMPQDRMPNLPAHMSYRGSTGNSPVGMAHQRVPPRQLQPGPGAMAHVPSPTSVGHGIMAPGMHPGMSPRGMAPNMSPSSMGQNHQAPAAMPSNVSPKNLQRYTPDPRHPHAVTMGNTGRGTASPHYASQMMGPPKMGPMAMPMGGMKVQPGPASGMGFMQVPPPGSPHMVMSNRRPNMMMAKPRMPMDMGPGSHMKSPSPVSGVNFPVVAAQPSGFPRPTSQPPKPTRTPPKRTGESRADRSIGTPQSGSSDGALALPKDVPMVDSDAAEKRASQIIEQMEKCLLELLSEQLKKAEGLYGKTFTVDESEVTSALIKGFLPILGALWREIKESHKYSLDELYLELNNPDAADKCGVVVNRELRSLEEYYRTKRDIEKVLNMYRSRTKPANKDNNNANAAEDQAATAATRAQEYAEVGYNQRHLVQKITALDYRNALAGDRCKSMMPESFRVQQIKMASSLHFDIRTPPQCISPPPEAADSNAAEIALSKCANSMDTSQFPSIALKLLDRSKHNRMDKGGDVPMLPMDMRYAKTPGMALPPEVMMQMPAVKPGFAGMPMHFPKGMNFPMMQMAGMMPMGPGVPPGMPAQFGHMGMGGVPGKQVVAPVKTPTGKQPAGVPNMQGKHGGVGPQNIPGQPGGLNAPGVPPRQGSMGIQMPPTQLGAKSFQGLHGKQNAMMMQGQPSQLGPMGFQGAPGKQVPKGMHGPPGKHGHLGKHFIPLMPGPQGKHGPLMPQMSGVKPGPPKPPIHMGMKAHSQQVGAPMPPPTMHPMMLKHPPPVFGSKYN</sequence>
<dbReference type="OrthoDB" id="366394at2759"/>
<dbReference type="OMA" id="TADPMAN"/>
<gene>
    <name evidence="2" type="ORF">BBBOND_0403250</name>
</gene>
<evidence type="ECO:0000313" key="3">
    <source>
        <dbReference type="Proteomes" id="UP000033188"/>
    </source>
</evidence>
<evidence type="ECO:0000313" key="2">
    <source>
        <dbReference type="EMBL" id="CDR97837.1"/>
    </source>
</evidence>
<feature type="region of interest" description="Disordered" evidence="1">
    <location>
        <begin position="175"/>
        <end position="230"/>
    </location>
</feature>
<proteinExistence type="predicted"/>
<name>A0A061DCK7_BABBI</name>
<reference evidence="3" key="1">
    <citation type="journal article" date="2014" name="Nucleic Acids Res.">
        <title>The evolutionary dynamics of variant antigen genes in Babesia reveal a history of genomic innovation underlying host-parasite interaction.</title>
        <authorList>
            <person name="Jackson A.P."/>
            <person name="Otto T.D."/>
            <person name="Darby A."/>
            <person name="Ramaprasad A."/>
            <person name="Xia D."/>
            <person name="Echaide I.E."/>
            <person name="Farber M."/>
            <person name="Gahlot S."/>
            <person name="Gamble J."/>
            <person name="Gupta D."/>
            <person name="Gupta Y."/>
            <person name="Jackson L."/>
            <person name="Malandrin L."/>
            <person name="Malas T.B."/>
            <person name="Moussa E."/>
            <person name="Nair M."/>
            <person name="Reid A.J."/>
            <person name="Sanders M."/>
            <person name="Sharma J."/>
            <person name="Tracey A."/>
            <person name="Quail M.A."/>
            <person name="Weir W."/>
            <person name="Wastling J.M."/>
            <person name="Hall N."/>
            <person name="Willadsen P."/>
            <person name="Lingelbach K."/>
            <person name="Shiels B."/>
            <person name="Tait A."/>
            <person name="Berriman M."/>
            <person name="Allred D.R."/>
            <person name="Pain A."/>
        </authorList>
    </citation>
    <scope>NUCLEOTIDE SEQUENCE [LARGE SCALE GENOMIC DNA]</scope>
    <source>
        <strain evidence="3">Bond</strain>
    </source>
</reference>
<feature type="region of interest" description="Disordered" evidence="1">
    <location>
        <begin position="289"/>
        <end position="357"/>
    </location>
</feature>
<organism evidence="2 3">
    <name type="scientific">Babesia bigemina</name>
    <dbReference type="NCBI Taxonomy" id="5866"/>
    <lineage>
        <taxon>Eukaryota</taxon>
        <taxon>Sar</taxon>
        <taxon>Alveolata</taxon>
        <taxon>Apicomplexa</taxon>
        <taxon>Aconoidasida</taxon>
        <taxon>Piroplasmida</taxon>
        <taxon>Babesiidae</taxon>
        <taxon>Babesia</taxon>
    </lineage>
</organism>
<dbReference type="GeneID" id="24566378"/>
<dbReference type="Proteomes" id="UP000033188">
    <property type="component" value="Chromosome 4"/>
</dbReference>
<keyword evidence="3" id="KW-1185">Reference proteome</keyword>
<dbReference type="EMBL" id="LK391710">
    <property type="protein sequence ID" value="CDR97837.1"/>
    <property type="molecule type" value="Genomic_DNA"/>
</dbReference>
<dbReference type="AlphaFoldDB" id="A0A061DCK7"/>
<feature type="compositionally biased region" description="Polar residues" evidence="1">
    <location>
        <begin position="175"/>
        <end position="184"/>
    </location>
</feature>
<feature type="compositionally biased region" description="Pro residues" evidence="1">
    <location>
        <begin position="319"/>
        <end position="328"/>
    </location>
</feature>
<dbReference type="RefSeq" id="XP_012770023.1">
    <property type="nucleotide sequence ID" value="XM_012914569.1"/>
</dbReference>
<dbReference type="VEuPathDB" id="PiroplasmaDB:BBBOND_0403250"/>
<protein>
    <submittedName>
        <fullName evidence="2">Uncharacterized protein</fullName>
    </submittedName>
</protein>
<dbReference type="KEGG" id="bbig:BBBOND_0403250"/>
<evidence type="ECO:0000256" key="1">
    <source>
        <dbReference type="SAM" id="MobiDB-lite"/>
    </source>
</evidence>
<feature type="compositionally biased region" description="Polar residues" evidence="1">
    <location>
        <begin position="191"/>
        <end position="200"/>
    </location>
</feature>
<accession>A0A061DCK7</accession>